<keyword evidence="6" id="KW-0067">ATP-binding</keyword>
<evidence type="ECO:0000256" key="3">
    <source>
        <dbReference type="ARBA" id="ARBA00022679"/>
    </source>
</evidence>
<keyword evidence="2" id="KW-0723">Serine/threonine-protein kinase</keyword>
<dbReference type="Gene3D" id="3.10.20.90">
    <property type="entry name" value="Phosphatidylinositol 3-kinase Catalytic Subunit, Chain A, domain 1"/>
    <property type="match status" value="1"/>
</dbReference>
<dbReference type="GO" id="GO:0004674">
    <property type="term" value="F:protein serine/threonine kinase activity"/>
    <property type="evidence" value="ECO:0007669"/>
    <property type="project" value="UniProtKB-KW"/>
</dbReference>
<dbReference type="InterPro" id="IPR011009">
    <property type="entry name" value="Kinase-like_dom_sf"/>
</dbReference>
<dbReference type="OrthoDB" id="4062651at2759"/>
<evidence type="ECO:0000256" key="5">
    <source>
        <dbReference type="ARBA" id="ARBA00022777"/>
    </source>
</evidence>
<feature type="coiled-coil region" evidence="9">
    <location>
        <begin position="555"/>
        <end position="589"/>
    </location>
</feature>
<dbReference type="Gene3D" id="1.10.510.10">
    <property type="entry name" value="Transferase(Phosphotransferase) domain 1"/>
    <property type="match status" value="1"/>
</dbReference>
<dbReference type="FunFam" id="3.30.200.20:FF:000075">
    <property type="entry name" value="Probable serine/threonine-protein kinase WNK1"/>
    <property type="match status" value="1"/>
</dbReference>
<dbReference type="Gene3D" id="3.30.200.20">
    <property type="entry name" value="Phosphorylase Kinase, domain 1"/>
    <property type="match status" value="1"/>
</dbReference>
<dbReference type="InterPro" id="IPR050588">
    <property type="entry name" value="WNK_Ser-Thr_kinase"/>
</dbReference>
<evidence type="ECO:0000256" key="2">
    <source>
        <dbReference type="ARBA" id="ARBA00022527"/>
    </source>
</evidence>
<dbReference type="PROSITE" id="PS50011">
    <property type="entry name" value="PROTEIN_KINASE_DOM"/>
    <property type="match status" value="1"/>
</dbReference>
<evidence type="ECO:0000256" key="6">
    <source>
        <dbReference type="ARBA" id="ARBA00022840"/>
    </source>
</evidence>
<keyword evidence="4" id="KW-0547">Nucleotide-binding</keyword>
<dbReference type="EMBL" id="JAKOGI010000091">
    <property type="protein sequence ID" value="KAJ8444688.1"/>
    <property type="molecule type" value="Genomic_DNA"/>
</dbReference>
<dbReference type="FunFam" id="1.10.510.10:FF:000046">
    <property type="entry name" value="probable serine/threonine-protein kinase WNK9"/>
    <property type="match status" value="1"/>
</dbReference>
<dbReference type="GO" id="GO:0005524">
    <property type="term" value="F:ATP binding"/>
    <property type="evidence" value="ECO:0007669"/>
    <property type="project" value="UniProtKB-KW"/>
</dbReference>
<evidence type="ECO:0000256" key="1">
    <source>
        <dbReference type="ARBA" id="ARBA00012513"/>
    </source>
</evidence>
<evidence type="ECO:0000259" key="11">
    <source>
        <dbReference type="PROSITE" id="PS50011"/>
    </source>
</evidence>
<comment type="catalytic activity">
    <reaction evidence="7">
        <text>L-threonyl-[protein] + ATP = O-phospho-L-threonyl-[protein] + ADP + H(+)</text>
        <dbReference type="Rhea" id="RHEA:46608"/>
        <dbReference type="Rhea" id="RHEA-COMP:11060"/>
        <dbReference type="Rhea" id="RHEA-COMP:11605"/>
        <dbReference type="ChEBI" id="CHEBI:15378"/>
        <dbReference type="ChEBI" id="CHEBI:30013"/>
        <dbReference type="ChEBI" id="CHEBI:30616"/>
        <dbReference type="ChEBI" id="CHEBI:61977"/>
        <dbReference type="ChEBI" id="CHEBI:456216"/>
        <dbReference type="EC" id="2.7.11.1"/>
    </reaction>
</comment>
<dbReference type="PANTHER" id="PTHR13902">
    <property type="entry name" value="SERINE/THREONINE-PROTEIN KINASE WNK WITH NO LYSINE -RELATED"/>
    <property type="match status" value="1"/>
</dbReference>
<accession>A0A9Q1QJ92</accession>
<keyword evidence="13" id="KW-1185">Reference proteome</keyword>
<name>A0A9Q1QJ92_9CARY</name>
<comment type="catalytic activity">
    <reaction evidence="8">
        <text>L-seryl-[protein] + ATP = O-phospho-L-seryl-[protein] + ADP + H(+)</text>
        <dbReference type="Rhea" id="RHEA:17989"/>
        <dbReference type="Rhea" id="RHEA-COMP:9863"/>
        <dbReference type="Rhea" id="RHEA-COMP:11604"/>
        <dbReference type="ChEBI" id="CHEBI:15378"/>
        <dbReference type="ChEBI" id="CHEBI:29999"/>
        <dbReference type="ChEBI" id="CHEBI:30616"/>
        <dbReference type="ChEBI" id="CHEBI:83421"/>
        <dbReference type="ChEBI" id="CHEBI:456216"/>
        <dbReference type="EC" id="2.7.11.1"/>
    </reaction>
</comment>
<dbReference type="PROSITE" id="PS00108">
    <property type="entry name" value="PROTEIN_KINASE_ST"/>
    <property type="match status" value="1"/>
</dbReference>
<dbReference type="EC" id="2.7.11.1" evidence="1"/>
<dbReference type="Pfam" id="PF00069">
    <property type="entry name" value="Pkinase"/>
    <property type="match status" value="1"/>
</dbReference>
<organism evidence="12 13">
    <name type="scientific">Carnegiea gigantea</name>
    <dbReference type="NCBI Taxonomy" id="171969"/>
    <lineage>
        <taxon>Eukaryota</taxon>
        <taxon>Viridiplantae</taxon>
        <taxon>Streptophyta</taxon>
        <taxon>Embryophyta</taxon>
        <taxon>Tracheophyta</taxon>
        <taxon>Spermatophyta</taxon>
        <taxon>Magnoliopsida</taxon>
        <taxon>eudicotyledons</taxon>
        <taxon>Gunneridae</taxon>
        <taxon>Pentapetalae</taxon>
        <taxon>Caryophyllales</taxon>
        <taxon>Cactineae</taxon>
        <taxon>Cactaceae</taxon>
        <taxon>Cactoideae</taxon>
        <taxon>Echinocereeae</taxon>
        <taxon>Carnegiea</taxon>
    </lineage>
</organism>
<evidence type="ECO:0000256" key="9">
    <source>
        <dbReference type="SAM" id="Coils"/>
    </source>
</evidence>
<evidence type="ECO:0000313" key="13">
    <source>
        <dbReference type="Proteomes" id="UP001153076"/>
    </source>
</evidence>
<keyword evidence="3" id="KW-0808">Transferase</keyword>
<proteinExistence type="predicted"/>
<feature type="region of interest" description="Disordered" evidence="10">
    <location>
        <begin position="282"/>
        <end position="303"/>
    </location>
</feature>
<feature type="domain" description="Protein kinase" evidence="11">
    <location>
        <begin position="19"/>
        <end position="282"/>
    </location>
</feature>
<comment type="caution">
    <text evidence="12">The sequence shown here is derived from an EMBL/GenBank/DDBJ whole genome shotgun (WGS) entry which is preliminary data.</text>
</comment>
<dbReference type="CDD" id="cd13983">
    <property type="entry name" value="STKc_WNK"/>
    <property type="match status" value="1"/>
</dbReference>
<keyword evidence="5" id="KW-0418">Kinase</keyword>
<dbReference type="SUPFAM" id="SSF56112">
    <property type="entry name" value="Protein kinase-like (PK-like)"/>
    <property type="match status" value="1"/>
</dbReference>
<dbReference type="Proteomes" id="UP001153076">
    <property type="component" value="Unassembled WGS sequence"/>
</dbReference>
<dbReference type="InterPro" id="IPR000719">
    <property type="entry name" value="Prot_kinase_dom"/>
</dbReference>
<dbReference type="SMART" id="SM00220">
    <property type="entry name" value="S_TKc"/>
    <property type="match status" value="1"/>
</dbReference>
<dbReference type="InterPro" id="IPR008271">
    <property type="entry name" value="Ser/Thr_kinase_AS"/>
</dbReference>
<evidence type="ECO:0000256" key="4">
    <source>
        <dbReference type="ARBA" id="ARBA00022741"/>
    </source>
</evidence>
<dbReference type="AlphaFoldDB" id="A0A9Q1QJ92"/>
<evidence type="ECO:0000256" key="10">
    <source>
        <dbReference type="SAM" id="MobiDB-lite"/>
    </source>
</evidence>
<evidence type="ECO:0000313" key="12">
    <source>
        <dbReference type="EMBL" id="KAJ8444688.1"/>
    </source>
</evidence>
<keyword evidence="9" id="KW-0175">Coiled coil</keyword>
<reference evidence="12" key="1">
    <citation type="submission" date="2022-04" db="EMBL/GenBank/DDBJ databases">
        <title>Carnegiea gigantea Genome sequencing and assembly v2.</title>
        <authorList>
            <person name="Copetti D."/>
            <person name="Sanderson M.J."/>
            <person name="Burquez A."/>
            <person name="Wojciechowski M.F."/>
        </authorList>
    </citation>
    <scope>NUCLEOTIDE SEQUENCE</scope>
    <source>
        <strain evidence="12">SGP5-SGP5p</strain>
        <tissue evidence="12">Aerial part</tissue>
    </source>
</reference>
<evidence type="ECO:0000256" key="8">
    <source>
        <dbReference type="ARBA" id="ARBA00048679"/>
    </source>
</evidence>
<sequence length="596" mass="67891">MGINNPKLNDEDEFVKHRQNFSEVLGKGAFKTVYKAFDEVEGIEVAWNRVKIDDVVKSPEGLEKLYSEVHLLKSLKHENIIKLYDSWVDDKKKTVNMITELFTSGNLRHIITYTRYRRIYKNVNMKALKNWARQILQGLVHLHSHNPPIIHRDLKCDNIFINGNHGEVKIGDLGLATVMQQPSARSVIGTPEFMAPELYEEEYNELVDIYAFGMCMLEMVTFEYPYSECKNPAQIYKKVTSGIKPASLSKVKYPQMKEFIEKCLVPAKERLSAKELLKDPFLQPENPKAPMNEPIQIPKQNSKPGNFSLSMPNSMDLDIDYKQLHGSTSPYTSYLSPTDQVLEFTRMHGKDEFGLRGKQLDDNSISFSLRIADDSGGARYIDFAFYLDSDTVLAVAAEMVEHLELAENDVAIIADLIDYLIRQIIPSCNPAIVERTDLVQHNCCPSCLSGPEVQNSDTAIVLDMFSEGDVARTDKTDTFGNGSFKMLGIEDLEMDLRGLYFEEEEYKHERNETTLVDDSTSMENGDMSGFTSLTSRSSSLALNDSNHDPELMLELVAIEAQYMDWMEELTRMREEALEATKKRHMMEKKKMVSPAV</sequence>
<protein>
    <recommendedName>
        <fullName evidence="1">non-specific serine/threonine protein kinase</fullName>
        <ecNumber evidence="1">2.7.11.1</ecNumber>
    </recommendedName>
</protein>
<evidence type="ECO:0000256" key="7">
    <source>
        <dbReference type="ARBA" id="ARBA00047899"/>
    </source>
</evidence>
<gene>
    <name evidence="12" type="ORF">Cgig2_030362</name>
</gene>